<feature type="region of interest" description="Disordered" evidence="1">
    <location>
        <begin position="81"/>
        <end position="109"/>
    </location>
</feature>
<comment type="caution">
    <text evidence="3">The sequence shown here is derived from an EMBL/GenBank/DDBJ whole genome shotgun (WGS) entry which is preliminary data.</text>
</comment>
<evidence type="ECO:0000256" key="2">
    <source>
        <dbReference type="SAM" id="SignalP"/>
    </source>
</evidence>
<feature type="compositionally biased region" description="Low complexity" evidence="1">
    <location>
        <begin position="86"/>
        <end position="96"/>
    </location>
</feature>
<reference evidence="3" key="1">
    <citation type="submission" date="2021-01" db="EMBL/GenBank/DDBJ databases">
        <authorList>
            <person name="Lovell J.T."/>
            <person name="Bentley N."/>
            <person name="Bhattarai G."/>
            <person name="Jenkins J.W."/>
            <person name="Sreedasyam A."/>
            <person name="Alarcon Y."/>
            <person name="Bock C."/>
            <person name="Boston L."/>
            <person name="Carlson J."/>
            <person name="Cervantes K."/>
            <person name="Clermont K."/>
            <person name="Krom N."/>
            <person name="Kubenka K."/>
            <person name="Mamidi S."/>
            <person name="Mattison C."/>
            <person name="Monteros M."/>
            <person name="Pisani C."/>
            <person name="Plott C."/>
            <person name="Rajasekar S."/>
            <person name="Rhein H.S."/>
            <person name="Rohla C."/>
            <person name="Song M."/>
            <person name="Hilaire R.S."/>
            <person name="Shu S."/>
            <person name="Wells L."/>
            <person name="Wang X."/>
            <person name="Webber J."/>
            <person name="Heerema R.J."/>
            <person name="Klein P."/>
            <person name="Conner P."/>
            <person name="Grauke L."/>
            <person name="Grimwood J."/>
            <person name="Schmutz J."/>
            <person name="Randall J.J."/>
        </authorList>
    </citation>
    <scope>NUCLEOTIDE SEQUENCE</scope>
    <source>
        <tissue evidence="3">Leaf</tissue>
    </source>
</reference>
<gene>
    <name evidence="3" type="ORF">I3842_13G159500</name>
</gene>
<feature type="signal peptide" evidence="2">
    <location>
        <begin position="1"/>
        <end position="27"/>
    </location>
</feature>
<accession>A0A922IU24</accession>
<evidence type="ECO:0000256" key="1">
    <source>
        <dbReference type="SAM" id="MobiDB-lite"/>
    </source>
</evidence>
<keyword evidence="2" id="KW-0732">Signal</keyword>
<protein>
    <submittedName>
        <fullName evidence="3">Uncharacterized protein</fullName>
    </submittedName>
</protein>
<name>A0A922IU24_CARIL</name>
<proteinExistence type="predicted"/>
<organism evidence="3 4">
    <name type="scientific">Carya illinoinensis</name>
    <name type="common">Pecan</name>
    <dbReference type="NCBI Taxonomy" id="32201"/>
    <lineage>
        <taxon>Eukaryota</taxon>
        <taxon>Viridiplantae</taxon>
        <taxon>Streptophyta</taxon>
        <taxon>Embryophyta</taxon>
        <taxon>Tracheophyta</taxon>
        <taxon>Spermatophyta</taxon>
        <taxon>Magnoliopsida</taxon>
        <taxon>eudicotyledons</taxon>
        <taxon>Gunneridae</taxon>
        <taxon>Pentapetalae</taxon>
        <taxon>rosids</taxon>
        <taxon>fabids</taxon>
        <taxon>Fagales</taxon>
        <taxon>Juglandaceae</taxon>
        <taxon>Carya</taxon>
    </lineage>
</organism>
<evidence type="ECO:0000313" key="4">
    <source>
        <dbReference type="Proteomes" id="UP000811246"/>
    </source>
</evidence>
<evidence type="ECO:0000313" key="3">
    <source>
        <dbReference type="EMBL" id="KAG6682776.1"/>
    </source>
</evidence>
<feature type="chain" id="PRO_5038127588" evidence="2">
    <location>
        <begin position="28"/>
        <end position="136"/>
    </location>
</feature>
<dbReference type="AlphaFoldDB" id="A0A922IU24"/>
<sequence>MEVCNPKGGRTATPATLLMMMMMVLNAYCSSAAALAKSNTSFRCSSGRLDECRLIEEDLELELELEFLMNPYESRILAVLQESDSSHPNSNNPNSPACGKPQDGTSSSRCIARQKLKSTDCVETSPYKRFNLKPRG</sequence>
<dbReference type="EMBL" id="CM031837">
    <property type="protein sequence ID" value="KAG6682776.1"/>
    <property type="molecule type" value="Genomic_DNA"/>
</dbReference>
<dbReference type="Proteomes" id="UP000811246">
    <property type="component" value="Chromosome 13"/>
</dbReference>